<evidence type="ECO:0000256" key="9">
    <source>
        <dbReference type="ARBA" id="ARBA00031501"/>
    </source>
</evidence>
<keyword evidence="12" id="KW-1185">Reference proteome</keyword>
<evidence type="ECO:0000256" key="1">
    <source>
        <dbReference type="ARBA" id="ARBA00000439"/>
    </source>
</evidence>
<dbReference type="KEGG" id="puo:RZN69_13275"/>
<evidence type="ECO:0000256" key="7">
    <source>
        <dbReference type="ARBA" id="ARBA00023277"/>
    </source>
</evidence>
<dbReference type="Pfam" id="PF02446">
    <property type="entry name" value="Glyco_hydro_77"/>
    <property type="match status" value="1"/>
</dbReference>
<dbReference type="Proteomes" id="UP001304300">
    <property type="component" value="Chromosome"/>
</dbReference>
<dbReference type="InterPro" id="IPR017853">
    <property type="entry name" value="GH"/>
</dbReference>
<evidence type="ECO:0000256" key="6">
    <source>
        <dbReference type="ARBA" id="ARBA00022679"/>
    </source>
</evidence>
<evidence type="ECO:0000256" key="5">
    <source>
        <dbReference type="ARBA" id="ARBA00022676"/>
    </source>
</evidence>
<organism evidence="11 12">
    <name type="scientific">Rubellicoccus peritrichatus</name>
    <dbReference type="NCBI Taxonomy" id="3080537"/>
    <lineage>
        <taxon>Bacteria</taxon>
        <taxon>Pseudomonadati</taxon>
        <taxon>Verrucomicrobiota</taxon>
        <taxon>Opitutia</taxon>
        <taxon>Puniceicoccales</taxon>
        <taxon>Cerasicoccaceae</taxon>
        <taxon>Rubellicoccus</taxon>
    </lineage>
</organism>
<dbReference type="RefSeq" id="WP_317831540.1">
    <property type="nucleotide sequence ID" value="NZ_CP136920.1"/>
</dbReference>
<dbReference type="GO" id="GO:0005975">
    <property type="term" value="P:carbohydrate metabolic process"/>
    <property type="evidence" value="ECO:0007669"/>
    <property type="project" value="InterPro"/>
</dbReference>
<dbReference type="SUPFAM" id="SSF51445">
    <property type="entry name" value="(Trans)glycosidases"/>
    <property type="match status" value="1"/>
</dbReference>
<dbReference type="PANTHER" id="PTHR32438">
    <property type="entry name" value="4-ALPHA-GLUCANOTRANSFERASE DPE1, CHLOROPLASTIC/AMYLOPLASTIC"/>
    <property type="match status" value="1"/>
</dbReference>
<dbReference type="NCBIfam" id="NF011080">
    <property type="entry name" value="PRK14508.1-3"/>
    <property type="match status" value="1"/>
</dbReference>
<keyword evidence="7 10" id="KW-0119">Carbohydrate metabolism</keyword>
<comment type="similarity">
    <text evidence="2 10">Belongs to the disproportionating enzyme family.</text>
</comment>
<evidence type="ECO:0000313" key="11">
    <source>
        <dbReference type="EMBL" id="WOO39589.1"/>
    </source>
</evidence>
<evidence type="ECO:0000256" key="2">
    <source>
        <dbReference type="ARBA" id="ARBA00005684"/>
    </source>
</evidence>
<comment type="catalytic activity">
    <reaction evidence="1 10">
        <text>Transfers a segment of a (1-&gt;4)-alpha-D-glucan to a new position in an acceptor, which may be glucose or a (1-&gt;4)-alpha-D-glucan.</text>
        <dbReference type="EC" id="2.4.1.25"/>
    </reaction>
</comment>
<dbReference type="AlphaFoldDB" id="A0AAQ3LCT8"/>
<dbReference type="EC" id="2.4.1.25" evidence="3 10"/>
<accession>A0AAQ3LCT8</accession>
<dbReference type="Gene3D" id="3.20.20.80">
    <property type="entry name" value="Glycosidases"/>
    <property type="match status" value="1"/>
</dbReference>
<evidence type="ECO:0000256" key="8">
    <source>
        <dbReference type="ARBA" id="ARBA00031423"/>
    </source>
</evidence>
<name>A0AAQ3LCT8_9BACT</name>
<dbReference type="InterPro" id="IPR003385">
    <property type="entry name" value="Glyco_hydro_77"/>
</dbReference>
<evidence type="ECO:0000313" key="12">
    <source>
        <dbReference type="Proteomes" id="UP001304300"/>
    </source>
</evidence>
<protein>
    <recommendedName>
        <fullName evidence="4 10">4-alpha-glucanotransferase</fullName>
        <ecNumber evidence="3 10">2.4.1.25</ecNumber>
    </recommendedName>
    <alternativeName>
        <fullName evidence="8 10">Amylomaltase</fullName>
    </alternativeName>
    <alternativeName>
        <fullName evidence="9 10">Disproportionating enzyme</fullName>
    </alternativeName>
</protein>
<keyword evidence="6 10" id="KW-0808">Transferase</keyword>
<dbReference type="EMBL" id="CP136920">
    <property type="protein sequence ID" value="WOO39589.1"/>
    <property type="molecule type" value="Genomic_DNA"/>
</dbReference>
<evidence type="ECO:0000256" key="3">
    <source>
        <dbReference type="ARBA" id="ARBA00012560"/>
    </source>
</evidence>
<proteinExistence type="inferred from homology"/>
<dbReference type="NCBIfam" id="TIGR00217">
    <property type="entry name" value="malQ"/>
    <property type="match status" value="1"/>
</dbReference>
<evidence type="ECO:0000256" key="10">
    <source>
        <dbReference type="RuleBase" id="RU361207"/>
    </source>
</evidence>
<reference evidence="11 12" key="1">
    <citation type="submission" date="2023-10" db="EMBL/GenBank/DDBJ databases">
        <title>Rubellicoccus peritrichatus gen. nov., sp. nov., isolated from an algae of coral reef tank.</title>
        <authorList>
            <person name="Luo J."/>
        </authorList>
    </citation>
    <scope>NUCLEOTIDE SEQUENCE [LARGE SCALE GENOMIC DNA]</scope>
    <source>
        <strain evidence="11 12">CR14</strain>
    </source>
</reference>
<keyword evidence="5 10" id="KW-0328">Glycosyltransferase</keyword>
<gene>
    <name evidence="11" type="primary">malQ</name>
    <name evidence="11" type="ORF">RZN69_13275</name>
</gene>
<evidence type="ECO:0000256" key="4">
    <source>
        <dbReference type="ARBA" id="ARBA00020295"/>
    </source>
</evidence>
<dbReference type="GO" id="GO:0004134">
    <property type="term" value="F:4-alpha-glucanotransferase activity"/>
    <property type="evidence" value="ECO:0007669"/>
    <property type="project" value="UniProtKB-EC"/>
</dbReference>
<dbReference type="PANTHER" id="PTHR32438:SF5">
    <property type="entry name" value="4-ALPHA-GLUCANOTRANSFERASE DPE1, CHLOROPLASTIC_AMYLOPLASTIC"/>
    <property type="match status" value="1"/>
</dbReference>
<sequence>MPNTEPLFDWLDTRAAGVLLHPTSLPGSQGIGKFGREARRFVDFLEASGMSLWQVCPLGPTGYGDSPYQCFSAFAGNPYLIDLEPLLGCGLVTNEEIASLERLPTDSVDFGGIYEHLWPILNAVCSRYSENPTALSGFGDYKAFKATHEEWLQPYAAFSAAKKHFGGKPWNSWPKKYRSYQFFQKSDLPKKLTQEMESVCFIQFLFFEQWNALREYAKSKGVSIIGDAPIFVAYDSADVWAYPEFFQLKSDGSPSAVAGCPPDYFAPTGQLWGNPLYNWEAMAADDYKWWKKRLHANFELYDIIRLDHFRGFASYWSIPADAPDARPGKWTPGPGLDFFKALKDEFGNAKLIAEDLGDITPDVIELLKETGLPGMAVLQFGFGSESTSIHFPHNNHPNLAVYPGSHDNNTTLGWYKDLSQALKDLFRRYFGVDGSAPQWDLTRAAYKSPGRLAIIPLQDLLNLDSEARMNLPGEAAGNWQWRYRAEQLDQLWCESAAYLKELGELYGRTETN</sequence>